<feature type="region of interest" description="Disordered" evidence="1">
    <location>
        <begin position="207"/>
        <end position="230"/>
    </location>
</feature>
<gene>
    <name evidence="2" type="ORF">WS72_25080</name>
</gene>
<protein>
    <recommendedName>
        <fullName evidence="4">Type III secretion system protein</fullName>
    </recommendedName>
</protein>
<reference evidence="2 3" key="1">
    <citation type="submission" date="2015-11" db="EMBL/GenBank/DDBJ databases">
        <authorList>
            <person name="Sahl J."/>
            <person name="Wagner D."/>
            <person name="Keim P."/>
        </authorList>
    </citation>
    <scope>NUCLEOTIDE SEQUENCE [LARGE SCALE GENOMIC DNA]</scope>
    <source>
        <strain evidence="2 3">BDU18</strain>
    </source>
</reference>
<accession>A0ABR5T4J7</accession>
<dbReference type="Pfam" id="PF13327">
    <property type="entry name" value="T3SS_LEE_assoc"/>
    <property type="match status" value="1"/>
</dbReference>
<dbReference type="InterPro" id="IPR025292">
    <property type="entry name" value="T3SS_LEE_assoc"/>
</dbReference>
<evidence type="ECO:0000256" key="1">
    <source>
        <dbReference type="SAM" id="MobiDB-lite"/>
    </source>
</evidence>
<proteinExistence type="predicted"/>
<evidence type="ECO:0000313" key="3">
    <source>
        <dbReference type="Proteomes" id="UP000070255"/>
    </source>
</evidence>
<evidence type="ECO:0000313" key="2">
    <source>
        <dbReference type="EMBL" id="KWZ38156.1"/>
    </source>
</evidence>
<dbReference type="Proteomes" id="UP000070255">
    <property type="component" value="Unassembled WGS sequence"/>
</dbReference>
<evidence type="ECO:0008006" key="4">
    <source>
        <dbReference type="Google" id="ProtNLM"/>
    </source>
</evidence>
<dbReference type="EMBL" id="LNJQ01000004">
    <property type="protein sequence ID" value="KWZ38156.1"/>
    <property type="molecule type" value="Genomic_DNA"/>
</dbReference>
<comment type="caution">
    <text evidence="2">The sequence shown here is derived from an EMBL/GenBank/DDBJ whole genome shotgun (WGS) entry which is preliminary data.</text>
</comment>
<organism evidence="2 3">
    <name type="scientific">Burkholderia savannae</name>
    <dbReference type="NCBI Taxonomy" id="1637837"/>
    <lineage>
        <taxon>Bacteria</taxon>
        <taxon>Pseudomonadati</taxon>
        <taxon>Pseudomonadota</taxon>
        <taxon>Betaproteobacteria</taxon>
        <taxon>Burkholderiales</taxon>
        <taxon>Burkholderiaceae</taxon>
        <taxon>Burkholderia</taxon>
        <taxon>pseudomallei group</taxon>
    </lineage>
</organism>
<name>A0ABR5T4J7_9BURK</name>
<sequence length="304" mass="32676">MPFTPALQRLHRLGWQPGATMHDGWWPHLGLAAWRESYRRHPACRAAIDRLIVARRGFPRAPLPARLDDRQSALLSVEPRIEALIVALGVIALDCADHLLVTRYRTHLAGRIGERGCAQLLALHRGWRSPARVASPERLVDAATAAGVRWWRRDAGACVVATLLATRLPPADDAPLDGPDAAVRPAAFDASVAFDAADAADAADAFDTHQTHQTHEMREMHETRGMRGMRDARVLRATPGATDGCERLAAPPDAASPSIAATVPTAPTASIAPHALAERNPLDASLPATAGSASDKLLKLARFL</sequence>
<keyword evidence="3" id="KW-1185">Reference proteome</keyword>